<feature type="domain" description="Amidase" evidence="1">
    <location>
        <begin position="21"/>
        <end position="433"/>
    </location>
</feature>
<dbReference type="Pfam" id="PF01425">
    <property type="entry name" value="Amidase"/>
    <property type="match status" value="1"/>
</dbReference>
<name>A0AA42CEH5_9PROT</name>
<dbReference type="GO" id="GO:0003824">
    <property type="term" value="F:catalytic activity"/>
    <property type="evidence" value="ECO:0007669"/>
    <property type="project" value="InterPro"/>
</dbReference>
<accession>A0AA42CEH5</accession>
<proteinExistence type="predicted"/>
<keyword evidence="3" id="KW-1185">Reference proteome</keyword>
<evidence type="ECO:0000313" key="3">
    <source>
        <dbReference type="Proteomes" id="UP001165679"/>
    </source>
</evidence>
<dbReference type="InterPro" id="IPR023631">
    <property type="entry name" value="Amidase_dom"/>
</dbReference>
<reference evidence="2" key="1">
    <citation type="submission" date="2022-09" db="EMBL/GenBank/DDBJ databases">
        <title>Rhodovastum sp. nov. RN2-1 isolated from soil in Seongnam, South Korea.</title>
        <authorList>
            <person name="Le N.T."/>
        </authorList>
    </citation>
    <scope>NUCLEOTIDE SEQUENCE</scope>
    <source>
        <strain evidence="2">RN2-1</strain>
    </source>
</reference>
<dbReference type="AlphaFoldDB" id="A0AA42CEH5"/>
<dbReference type="SUPFAM" id="SSF75304">
    <property type="entry name" value="Amidase signature (AS) enzymes"/>
    <property type="match status" value="1"/>
</dbReference>
<evidence type="ECO:0000313" key="2">
    <source>
        <dbReference type="EMBL" id="MCW3473536.1"/>
    </source>
</evidence>
<dbReference type="InterPro" id="IPR000120">
    <property type="entry name" value="Amidase"/>
</dbReference>
<dbReference type="EMBL" id="JAPDNT010000001">
    <property type="protein sequence ID" value="MCW3473536.1"/>
    <property type="molecule type" value="Genomic_DNA"/>
</dbReference>
<reference evidence="2" key="2">
    <citation type="submission" date="2022-10" db="EMBL/GenBank/DDBJ databases">
        <authorList>
            <person name="Trinh H.N."/>
        </authorList>
    </citation>
    <scope>NUCLEOTIDE SEQUENCE</scope>
    <source>
        <strain evidence="2">RN2-1</strain>
    </source>
</reference>
<dbReference type="Proteomes" id="UP001165679">
    <property type="component" value="Unassembled WGS sequence"/>
</dbReference>
<protein>
    <submittedName>
        <fullName evidence="2">Amidase</fullName>
    </submittedName>
</protein>
<dbReference type="PANTHER" id="PTHR11895:SF176">
    <property type="entry name" value="AMIDASE AMID-RELATED"/>
    <property type="match status" value="1"/>
</dbReference>
<dbReference type="PANTHER" id="PTHR11895">
    <property type="entry name" value="TRANSAMIDASE"/>
    <property type="match status" value="1"/>
</dbReference>
<sequence length="446" mass="46552">MRTLHDVSTALAEGKTTSRQLVEDCLARIADPAGEGARAFVKVHSRQARAMADAADTLRRAGRAPGPLAGIPVSIKDLFDIAGEPTPAGSAVLADAPPAAANAPLIQRMLNAGFIPLGRTNMTEFAFSGLGINPHYGTPRSPWDRAASRIPGGSSSGAAVSISDGMAYAALGTDTGGSCRVPAALCGVVGYKPTARRVPIDGVLPLSPSLDSVGPLANSVACCATVDAVLAGEDLPELRAAPVAGLRLAVPQNFMLDGLDATVAATFERAISVLSAAGARILPTTFPVLDDIPLANRAGGFAAAEAYAWHRKLLAERGDGYDPRIKKRILRGESISAADYLDLERARADIIRRFDASTADYDALVMPTCALVPPRIAELDDEAEYNRVNLLQLRNTAAGNFLDRCAISLPCHRQGEAPVGLMLMGETMGDARLFAIAAGVEAALRQ</sequence>
<comment type="caution">
    <text evidence="2">The sequence shown here is derived from an EMBL/GenBank/DDBJ whole genome shotgun (WGS) entry which is preliminary data.</text>
</comment>
<organism evidence="2 3">
    <name type="scientific">Limobrevibacterium gyesilva</name>
    <dbReference type="NCBI Taxonomy" id="2991712"/>
    <lineage>
        <taxon>Bacteria</taxon>
        <taxon>Pseudomonadati</taxon>
        <taxon>Pseudomonadota</taxon>
        <taxon>Alphaproteobacteria</taxon>
        <taxon>Acetobacterales</taxon>
        <taxon>Acetobacteraceae</taxon>
        <taxon>Limobrevibacterium</taxon>
    </lineage>
</organism>
<gene>
    <name evidence="2" type="ORF">OL599_03005</name>
</gene>
<dbReference type="RefSeq" id="WP_264712115.1">
    <property type="nucleotide sequence ID" value="NZ_JAPDNT010000001.1"/>
</dbReference>
<dbReference type="Gene3D" id="3.90.1300.10">
    <property type="entry name" value="Amidase signature (AS) domain"/>
    <property type="match status" value="1"/>
</dbReference>
<dbReference type="InterPro" id="IPR036928">
    <property type="entry name" value="AS_sf"/>
</dbReference>
<evidence type="ECO:0000259" key="1">
    <source>
        <dbReference type="Pfam" id="PF01425"/>
    </source>
</evidence>
<dbReference type="NCBIfam" id="NF005460">
    <property type="entry name" value="PRK07056.1"/>
    <property type="match status" value="1"/>
</dbReference>